<dbReference type="AlphaFoldDB" id="A0A426X1H5"/>
<sequence>MGAAPSTPGGGARPQDAAENLMAAFVGEKPYPLSSDFWNQLLELPLTLQWPQDRVLQACQLFGQRLAFPFHSLFMELVPFLAL</sequence>
<organism evidence="1 2">
    <name type="scientific">Ensete ventricosum</name>
    <name type="common">Abyssinian banana</name>
    <name type="synonym">Musa ensete</name>
    <dbReference type="NCBI Taxonomy" id="4639"/>
    <lineage>
        <taxon>Eukaryota</taxon>
        <taxon>Viridiplantae</taxon>
        <taxon>Streptophyta</taxon>
        <taxon>Embryophyta</taxon>
        <taxon>Tracheophyta</taxon>
        <taxon>Spermatophyta</taxon>
        <taxon>Magnoliopsida</taxon>
        <taxon>Liliopsida</taxon>
        <taxon>Zingiberales</taxon>
        <taxon>Musaceae</taxon>
        <taxon>Ensete</taxon>
    </lineage>
</organism>
<reference evidence="1 2" key="1">
    <citation type="journal article" date="2014" name="Agronomy (Basel)">
        <title>A Draft Genome Sequence for Ensete ventricosum, the Drought-Tolerant Tree Against Hunger.</title>
        <authorList>
            <person name="Harrison J."/>
            <person name="Moore K.A."/>
            <person name="Paszkiewicz K."/>
            <person name="Jones T."/>
            <person name="Grant M."/>
            <person name="Ambacheew D."/>
            <person name="Muzemil S."/>
            <person name="Studholme D.J."/>
        </authorList>
    </citation>
    <scope>NUCLEOTIDE SEQUENCE [LARGE SCALE GENOMIC DNA]</scope>
</reference>
<dbReference type="Proteomes" id="UP000287651">
    <property type="component" value="Unassembled WGS sequence"/>
</dbReference>
<proteinExistence type="predicted"/>
<gene>
    <name evidence="1" type="ORF">B296_00055337</name>
</gene>
<accession>A0A426X1H5</accession>
<evidence type="ECO:0000313" key="2">
    <source>
        <dbReference type="Proteomes" id="UP000287651"/>
    </source>
</evidence>
<name>A0A426X1H5_ENSVE</name>
<dbReference type="EMBL" id="AMZH03029266">
    <property type="protein sequence ID" value="RRT33342.1"/>
    <property type="molecule type" value="Genomic_DNA"/>
</dbReference>
<evidence type="ECO:0000313" key="1">
    <source>
        <dbReference type="EMBL" id="RRT33342.1"/>
    </source>
</evidence>
<comment type="caution">
    <text evidence="1">The sequence shown here is derived from an EMBL/GenBank/DDBJ whole genome shotgun (WGS) entry which is preliminary data.</text>
</comment>
<protein>
    <submittedName>
        <fullName evidence="1">Uncharacterized protein</fullName>
    </submittedName>
</protein>